<gene>
    <name evidence="2" type="ORF">NPD5_1477</name>
</gene>
<evidence type="ECO:0008006" key="4">
    <source>
        <dbReference type="Google" id="ProtNLM"/>
    </source>
</evidence>
<accession>A0A1L3NKP0</accession>
<feature type="transmembrane region" description="Helical" evidence="1">
    <location>
        <begin position="117"/>
        <end position="136"/>
    </location>
</feature>
<organism evidence="2 3">
    <name type="scientific">Clostridium sporogenes</name>
    <dbReference type="NCBI Taxonomy" id="1509"/>
    <lineage>
        <taxon>Bacteria</taxon>
        <taxon>Bacillati</taxon>
        <taxon>Bacillota</taxon>
        <taxon>Clostridia</taxon>
        <taxon>Eubacteriales</taxon>
        <taxon>Clostridiaceae</taxon>
        <taxon>Clostridium</taxon>
    </lineage>
</organism>
<protein>
    <recommendedName>
        <fullName evidence="4">DUF2812 domain-containing protein</fullName>
    </recommendedName>
</protein>
<keyword evidence="1" id="KW-0472">Membrane</keyword>
<name>A0A1L3NKP0_CLOSG</name>
<sequence length="242" mass="27744">MKSKYVMISGLAFSEENDMKKLRNYASEGWILDSIVGGFFYKLKKDKPQDIVYSLDYQKEADKEYFNIFNEAGWNQVVSIGNQMHIFSAKAGTKPIYSDCTSEIDKYISAKNGTGKISFYSLIIAIVMICLLFISIKAIRGIFLIIFGLLMIDIVVFIFNFMPYLAYKSRINQMKSNGRYEENKALWKMLDVFADIIFLALGISYLIRDKSFDKFLGISFIALGISNIISGLNKYKKHKKTL</sequence>
<feature type="transmembrane region" description="Helical" evidence="1">
    <location>
        <begin position="186"/>
        <end position="208"/>
    </location>
</feature>
<evidence type="ECO:0000313" key="2">
    <source>
        <dbReference type="EMBL" id="APH16683.1"/>
    </source>
</evidence>
<proteinExistence type="predicted"/>
<feature type="transmembrane region" description="Helical" evidence="1">
    <location>
        <begin position="214"/>
        <end position="232"/>
    </location>
</feature>
<dbReference type="InterPro" id="IPR021359">
    <property type="entry name" value="DUF2812"/>
</dbReference>
<reference evidence="2 3" key="1">
    <citation type="submission" date="2015-11" db="EMBL/GenBank/DDBJ databases">
        <authorList>
            <person name="Hill K.K."/>
            <person name="Shirey T.B."/>
            <person name="Raphael B."/>
            <person name="Daligault H.E."/>
            <person name="Davenport K.W."/>
            <person name="Bruce D.C."/>
            <person name="Foley B.T."/>
            <person name="Johnson S.L."/>
        </authorList>
    </citation>
    <scope>NUCLEOTIDE SEQUENCE [LARGE SCALE GENOMIC DNA]</scope>
    <source>
        <strain evidence="2 3">CDC_1632</strain>
    </source>
</reference>
<feature type="transmembrane region" description="Helical" evidence="1">
    <location>
        <begin position="142"/>
        <end position="165"/>
    </location>
</feature>
<dbReference type="Pfam" id="PF11193">
    <property type="entry name" value="DUF2812"/>
    <property type="match status" value="1"/>
</dbReference>
<evidence type="ECO:0000313" key="3">
    <source>
        <dbReference type="Proteomes" id="UP000182204"/>
    </source>
</evidence>
<dbReference type="EMBL" id="CP013243">
    <property type="protein sequence ID" value="APH16683.1"/>
    <property type="molecule type" value="Genomic_DNA"/>
</dbReference>
<dbReference type="AlphaFoldDB" id="A0A1L3NKP0"/>
<keyword evidence="1" id="KW-1133">Transmembrane helix</keyword>
<keyword evidence="1" id="KW-0812">Transmembrane</keyword>
<dbReference type="Proteomes" id="UP000182204">
    <property type="component" value="Chromosome"/>
</dbReference>
<evidence type="ECO:0000256" key="1">
    <source>
        <dbReference type="SAM" id="Phobius"/>
    </source>
</evidence>
<dbReference type="RefSeq" id="WP_072585265.1">
    <property type="nucleotide sequence ID" value="NZ_CP013243.1"/>
</dbReference>